<accession>A0ABT5B507</accession>
<evidence type="ECO:0000313" key="2">
    <source>
        <dbReference type="Proteomes" id="UP001217838"/>
    </source>
</evidence>
<gene>
    <name evidence="1" type="ORF">POL58_15630</name>
</gene>
<name>A0ABT5B507_9BACT</name>
<protein>
    <submittedName>
        <fullName evidence="1">Uncharacterized protein</fullName>
    </submittedName>
</protein>
<reference evidence="1 2" key="1">
    <citation type="submission" date="2022-11" db="EMBL/GenBank/DDBJ databases">
        <title>Minimal conservation of predation-associated metabolite biosynthetic gene clusters underscores biosynthetic potential of Myxococcota including descriptions for ten novel species: Archangium lansinium sp. nov., Myxococcus landrumus sp. nov., Nannocystis bai.</title>
        <authorList>
            <person name="Ahearne A."/>
            <person name="Stevens C."/>
            <person name="Dowd S."/>
        </authorList>
    </citation>
    <scope>NUCLEOTIDE SEQUENCE [LARGE SCALE GENOMIC DNA]</scope>
    <source>
        <strain evidence="1 2">NCELM</strain>
    </source>
</reference>
<dbReference type="RefSeq" id="WP_271998873.1">
    <property type="nucleotide sequence ID" value="NZ_JAQNDN010000007.1"/>
</dbReference>
<sequence length="616" mass="67126">MPRSPAPRPHTTLKSRVHSHALLGLLPDAAGETLVAVHAFEPHHRGGDVMHYWQDERTWQCRTVRDGDDYHGEVVGVARAVDGSSFALVYWDEQRLWLERFGPAGELVLRAPLLWPAGDEDIPEQVALAVDAASLRVVVALTTARAGRTARTRQRRRVPLTRLVEATLAGTRELPLDLAVSAMAFVADALVIFGEAGDVLVRPAVGPDIRVRHDRLTAPRIFATRGRELLLGTADALALVRLDGPTPAITWSPLPFTPQHACFTANGWAAVRARERLIDVVDAAGRAVARQLPRPATSVALAAGGTLLIEGDAGELRMWTRDEFRALPAVDASAVIGSLVAAERPTVPAILAELAPPGDGELAAELEQLLAAARKHKRDWWFLDLARDVAERRGAVALTRGDTADAAADLLFAASVHRDAREARQRSAVRKRADAVAAALRATQRPLTRDLPAEHLFDLLERTRERTLVVAFARAILEQPGLASPTFHLAWGVVATMEWLGQLGRLAENPAAKQLESARELAAAARGSLERSLELLPTAALPRLWLANLHRASDMKPWTDRPRARALEQAVRRCTELGPARVAAFLDAQADDGLATWHLEANDWRVGLPTRLRAAR</sequence>
<proteinExistence type="predicted"/>
<keyword evidence="2" id="KW-1185">Reference proteome</keyword>
<dbReference type="EMBL" id="JAQNDN010000007">
    <property type="protein sequence ID" value="MDC0669182.1"/>
    <property type="molecule type" value="Genomic_DNA"/>
</dbReference>
<dbReference type="Proteomes" id="UP001217838">
    <property type="component" value="Unassembled WGS sequence"/>
</dbReference>
<organism evidence="1 2">
    <name type="scientific">Nannocystis radixulma</name>
    <dbReference type="NCBI Taxonomy" id="2995305"/>
    <lineage>
        <taxon>Bacteria</taxon>
        <taxon>Pseudomonadati</taxon>
        <taxon>Myxococcota</taxon>
        <taxon>Polyangia</taxon>
        <taxon>Nannocystales</taxon>
        <taxon>Nannocystaceae</taxon>
        <taxon>Nannocystis</taxon>
    </lineage>
</organism>
<evidence type="ECO:0000313" key="1">
    <source>
        <dbReference type="EMBL" id="MDC0669182.1"/>
    </source>
</evidence>
<comment type="caution">
    <text evidence="1">The sequence shown here is derived from an EMBL/GenBank/DDBJ whole genome shotgun (WGS) entry which is preliminary data.</text>
</comment>